<reference evidence="1" key="1">
    <citation type="submission" date="2016-09" db="EMBL/GenBank/DDBJ databases">
        <title>Draft genome of thermotolerant cyanobacterium Desertifilum sp. strain IPPAS B-1220.</title>
        <authorList>
            <person name="Sinetova M.A."/>
            <person name="Bolakhan K."/>
            <person name="Zayadan B.K."/>
            <person name="Mironov K.S."/>
            <person name="Ustinova V."/>
            <person name="Kupriyanova E.V."/>
            <person name="Sidorov R.A."/>
            <person name="Skrypnik A.N."/>
            <person name="Gogoleva N.E."/>
            <person name="Gogolev Y.V."/>
            <person name="Los D.A."/>
        </authorList>
    </citation>
    <scope>NUCLEOTIDE SEQUENCE [LARGE SCALE GENOMIC DNA]</scope>
    <source>
        <strain evidence="1">IPPAS B-1220</strain>
    </source>
</reference>
<evidence type="ECO:0000313" key="1">
    <source>
        <dbReference type="EMBL" id="OEJ74779.1"/>
    </source>
</evidence>
<gene>
    <name evidence="1" type="ORF">BH720_12945</name>
</gene>
<protein>
    <submittedName>
        <fullName evidence="1">Uncharacterized protein</fullName>
    </submittedName>
</protein>
<organism evidence="1">
    <name type="scientific">Desertifilum tharense IPPAS B-1220</name>
    <dbReference type="NCBI Taxonomy" id="1781255"/>
    <lineage>
        <taxon>Bacteria</taxon>
        <taxon>Bacillati</taxon>
        <taxon>Cyanobacteriota</taxon>
        <taxon>Cyanophyceae</taxon>
        <taxon>Desertifilales</taxon>
        <taxon>Desertifilaceae</taxon>
        <taxon>Desertifilum</taxon>
    </lineage>
</organism>
<accession>A0A1E5QJB2</accession>
<dbReference type="EMBL" id="MJGC01000061">
    <property type="protein sequence ID" value="OEJ74779.1"/>
    <property type="molecule type" value="Genomic_DNA"/>
</dbReference>
<dbReference type="AlphaFoldDB" id="A0A1E5QJB2"/>
<comment type="caution">
    <text evidence="1">The sequence shown here is derived from an EMBL/GenBank/DDBJ whole genome shotgun (WGS) entry which is preliminary data.</text>
</comment>
<sequence length="102" mass="11838">MNPESQFDWSFPAELIERIQNAAAIEQIDAKDWVIQACEARLQVSQPTAPNPPDRASRLDYESVRAILDRKFPKNRISQGELDRWLMIYLAVWDSQEVQPPQ</sequence>
<name>A0A1E5QJB2_9CYAN</name>
<dbReference type="STRING" id="1781255.BH720_12945"/>
<dbReference type="RefSeq" id="WP_069967632.1">
    <property type="nucleotide sequence ID" value="NZ_CM124774.1"/>
</dbReference>
<proteinExistence type="predicted"/>